<comment type="caution">
    <text evidence="2">The sequence shown here is derived from an EMBL/GenBank/DDBJ whole genome shotgun (WGS) entry which is preliminary data.</text>
</comment>
<feature type="region of interest" description="Disordered" evidence="1">
    <location>
        <begin position="1"/>
        <end position="106"/>
    </location>
</feature>
<keyword evidence="3" id="KW-1185">Reference proteome</keyword>
<dbReference type="PANTHER" id="PTHR39610:SF2">
    <property type="entry name" value="BZIP DOMAIN-CONTAINING PROTEIN"/>
    <property type="match status" value="1"/>
</dbReference>
<protein>
    <submittedName>
        <fullName evidence="2">Uncharacterized protein</fullName>
    </submittedName>
</protein>
<feature type="compositionally biased region" description="Low complexity" evidence="1">
    <location>
        <begin position="181"/>
        <end position="199"/>
    </location>
</feature>
<feature type="compositionally biased region" description="Low complexity" evidence="1">
    <location>
        <begin position="11"/>
        <end position="46"/>
    </location>
</feature>
<organism evidence="2 3">
    <name type="scientific">Byssochlamys spectabilis</name>
    <name type="common">Paecilomyces variotii</name>
    <dbReference type="NCBI Taxonomy" id="264951"/>
    <lineage>
        <taxon>Eukaryota</taxon>
        <taxon>Fungi</taxon>
        <taxon>Dikarya</taxon>
        <taxon>Ascomycota</taxon>
        <taxon>Pezizomycotina</taxon>
        <taxon>Eurotiomycetes</taxon>
        <taxon>Eurotiomycetidae</taxon>
        <taxon>Eurotiales</taxon>
        <taxon>Thermoascaceae</taxon>
        <taxon>Paecilomyces</taxon>
    </lineage>
</organism>
<gene>
    <name evidence="2" type="ORF">C8Q69DRAFT_457673</name>
</gene>
<dbReference type="RefSeq" id="XP_028487710.1">
    <property type="nucleotide sequence ID" value="XM_028629924.1"/>
</dbReference>
<evidence type="ECO:0000313" key="3">
    <source>
        <dbReference type="Proteomes" id="UP000283841"/>
    </source>
</evidence>
<dbReference type="EMBL" id="RCNU01000002">
    <property type="protein sequence ID" value="RWQ98065.1"/>
    <property type="molecule type" value="Genomic_DNA"/>
</dbReference>
<accession>A0A443I1Y9</accession>
<feature type="compositionally biased region" description="Polar residues" evidence="1">
    <location>
        <begin position="157"/>
        <end position="167"/>
    </location>
</feature>
<reference evidence="2 3" key="1">
    <citation type="journal article" date="2018" name="Front. Microbiol.">
        <title>Genomic and genetic insights into a cosmopolitan fungus, Paecilomyces variotii (Eurotiales).</title>
        <authorList>
            <person name="Urquhart A.S."/>
            <person name="Mondo S.J."/>
            <person name="Makela M.R."/>
            <person name="Hane J.K."/>
            <person name="Wiebenga A."/>
            <person name="He G."/>
            <person name="Mihaltcheva S."/>
            <person name="Pangilinan J."/>
            <person name="Lipzen A."/>
            <person name="Barry K."/>
            <person name="de Vries R.P."/>
            <person name="Grigoriev I.V."/>
            <person name="Idnurm A."/>
        </authorList>
    </citation>
    <scope>NUCLEOTIDE SEQUENCE [LARGE SCALE GENOMIC DNA]</scope>
    <source>
        <strain evidence="2 3">CBS 101075</strain>
    </source>
</reference>
<evidence type="ECO:0000256" key="1">
    <source>
        <dbReference type="SAM" id="MobiDB-lite"/>
    </source>
</evidence>
<dbReference type="VEuPathDB" id="FungiDB:C8Q69DRAFT_457673"/>
<sequence>MPVADVPVQSPSPRSSATSLAATASANAASLSRQPSRSSARSSRPSFSERRRSAVLNLEDPSTPGPGELQGGSHRSSMGYAFRTASPTSLGGSSTIPTADPHHQRTPSLGELHQELEQEQEAQVNRLLQMIRSQQLQLQQLQQQQSSNTGTAVIDDSTPNSERSVSLPTVPPVPASGGRTSLASSLSVRRGSRSSQGASPRLGPIASASQGSVIEPIRSHDGSELPGLGETRTRSSSRDETTFYQAEAANLTRENQLLRQRIRELERQISELTANSSRPHPPTSNLATATSSFEGTDQAASADVASDENKT</sequence>
<feature type="compositionally biased region" description="Polar residues" evidence="1">
    <location>
        <begin position="270"/>
        <end position="299"/>
    </location>
</feature>
<proteinExistence type="predicted"/>
<dbReference type="GeneID" id="39599201"/>
<name>A0A443I1Y9_BYSSP</name>
<dbReference type="OrthoDB" id="5407781at2759"/>
<feature type="region of interest" description="Disordered" evidence="1">
    <location>
        <begin position="147"/>
        <end position="240"/>
    </location>
</feature>
<dbReference type="AlphaFoldDB" id="A0A443I1Y9"/>
<feature type="region of interest" description="Disordered" evidence="1">
    <location>
        <begin position="269"/>
        <end position="311"/>
    </location>
</feature>
<feature type="compositionally biased region" description="Basic and acidic residues" evidence="1">
    <location>
        <begin position="231"/>
        <end position="240"/>
    </location>
</feature>
<dbReference type="Proteomes" id="UP000283841">
    <property type="component" value="Unassembled WGS sequence"/>
</dbReference>
<evidence type="ECO:0000313" key="2">
    <source>
        <dbReference type="EMBL" id="RWQ98065.1"/>
    </source>
</evidence>
<feature type="compositionally biased region" description="Polar residues" evidence="1">
    <location>
        <begin position="85"/>
        <end position="97"/>
    </location>
</feature>
<dbReference type="PANTHER" id="PTHR39610">
    <property type="entry name" value="BZIP DOMAIN-CONTAINING PROTEIN-RELATED"/>
    <property type="match status" value="1"/>
</dbReference>